<reference evidence="1" key="2">
    <citation type="journal article" date="2022" name="Microbiol. Resour. Announc.">
        <title>Metagenome Sequencing to Explore Phylogenomics of Terrestrial Cyanobacteria.</title>
        <authorList>
            <person name="Ward R.D."/>
            <person name="Stajich J.E."/>
            <person name="Johansen J.R."/>
            <person name="Huntemann M."/>
            <person name="Clum A."/>
            <person name="Foster B."/>
            <person name="Foster B."/>
            <person name="Roux S."/>
            <person name="Palaniappan K."/>
            <person name="Varghese N."/>
            <person name="Mukherjee S."/>
            <person name="Reddy T.B.K."/>
            <person name="Daum C."/>
            <person name="Copeland A."/>
            <person name="Chen I.A."/>
            <person name="Ivanova N.N."/>
            <person name="Kyrpides N.C."/>
            <person name="Shapiro N."/>
            <person name="Eloe-Fadrosh E.A."/>
            <person name="Pietrasiak N."/>
        </authorList>
    </citation>
    <scope>NUCLEOTIDE SEQUENCE</scope>
    <source>
        <strain evidence="1">CPER-KK1</strain>
    </source>
</reference>
<gene>
    <name evidence="1" type="ORF">KME25_31550</name>
</gene>
<sequence>MKRFDSSGSTLLLVQKVICQGLLCKPVVATGKAGVIRDTEALLDLELTWKLAG</sequence>
<accession>A0A951PRH0</accession>
<organism evidence="1 2">
    <name type="scientific">Symplocastrum torsivum CPER-KK1</name>
    <dbReference type="NCBI Taxonomy" id="450513"/>
    <lineage>
        <taxon>Bacteria</taxon>
        <taxon>Bacillati</taxon>
        <taxon>Cyanobacteriota</taxon>
        <taxon>Cyanophyceae</taxon>
        <taxon>Oscillatoriophycideae</taxon>
        <taxon>Oscillatoriales</taxon>
        <taxon>Microcoleaceae</taxon>
        <taxon>Symplocastrum</taxon>
    </lineage>
</organism>
<comment type="caution">
    <text evidence="1">The sequence shown here is derived from an EMBL/GenBank/DDBJ whole genome shotgun (WGS) entry which is preliminary data.</text>
</comment>
<dbReference type="Proteomes" id="UP000753908">
    <property type="component" value="Unassembled WGS sequence"/>
</dbReference>
<dbReference type="AlphaFoldDB" id="A0A951PRH0"/>
<reference evidence="1" key="1">
    <citation type="submission" date="2021-05" db="EMBL/GenBank/DDBJ databases">
        <authorList>
            <person name="Pietrasiak N."/>
            <person name="Ward R."/>
            <person name="Stajich J.E."/>
            <person name="Kurbessoian T."/>
        </authorList>
    </citation>
    <scope>NUCLEOTIDE SEQUENCE</scope>
    <source>
        <strain evidence="1">CPER-KK1</strain>
    </source>
</reference>
<dbReference type="EMBL" id="JAHHIF010000075">
    <property type="protein sequence ID" value="MBW4548905.1"/>
    <property type="molecule type" value="Genomic_DNA"/>
</dbReference>
<name>A0A951PRH0_9CYAN</name>
<evidence type="ECO:0000313" key="1">
    <source>
        <dbReference type="EMBL" id="MBW4548905.1"/>
    </source>
</evidence>
<proteinExistence type="predicted"/>
<evidence type="ECO:0000313" key="2">
    <source>
        <dbReference type="Proteomes" id="UP000753908"/>
    </source>
</evidence>
<protein>
    <submittedName>
        <fullName evidence="1">Uncharacterized protein</fullName>
    </submittedName>
</protein>